<dbReference type="InParanoid" id="D6RKK7"/>
<proteinExistence type="predicted"/>
<protein>
    <submittedName>
        <fullName evidence="2">Uncharacterized protein</fullName>
    </submittedName>
</protein>
<dbReference type="RefSeq" id="XP_002911810.1">
    <property type="nucleotide sequence ID" value="XM_002911764.1"/>
</dbReference>
<dbReference type="Proteomes" id="UP000001861">
    <property type="component" value="Unassembled WGS sequence"/>
</dbReference>
<accession>D6RKK7</accession>
<evidence type="ECO:0000313" key="2">
    <source>
        <dbReference type="EMBL" id="EFI28316.1"/>
    </source>
</evidence>
<gene>
    <name evidence="2" type="ORF">CC1G_13845</name>
</gene>
<feature type="region of interest" description="Disordered" evidence="1">
    <location>
        <begin position="1"/>
        <end position="42"/>
    </location>
</feature>
<evidence type="ECO:0000256" key="1">
    <source>
        <dbReference type="SAM" id="MobiDB-lite"/>
    </source>
</evidence>
<dbReference type="HOGENOM" id="CLU_2722131_0_0_1"/>
<feature type="compositionally biased region" description="Basic and acidic residues" evidence="1">
    <location>
        <begin position="9"/>
        <end position="26"/>
    </location>
</feature>
<reference evidence="2 3" key="1">
    <citation type="journal article" date="2010" name="Proc. Natl. Acad. Sci. U.S.A.">
        <title>Insights into evolution of multicellular fungi from the assembled chromosomes of the mushroom Coprinopsis cinerea (Coprinus cinereus).</title>
        <authorList>
            <person name="Stajich J.E."/>
            <person name="Wilke S.K."/>
            <person name="Ahren D."/>
            <person name="Au C.H."/>
            <person name="Birren B.W."/>
            <person name="Borodovsky M."/>
            <person name="Burns C."/>
            <person name="Canback B."/>
            <person name="Casselton L.A."/>
            <person name="Cheng C.K."/>
            <person name="Deng J."/>
            <person name="Dietrich F.S."/>
            <person name="Fargo D.C."/>
            <person name="Farman M.L."/>
            <person name="Gathman A.C."/>
            <person name="Goldberg J."/>
            <person name="Guigo R."/>
            <person name="Hoegger P.J."/>
            <person name="Hooker J.B."/>
            <person name="Huggins A."/>
            <person name="James T.Y."/>
            <person name="Kamada T."/>
            <person name="Kilaru S."/>
            <person name="Kodira C."/>
            <person name="Kues U."/>
            <person name="Kupfer D."/>
            <person name="Kwan H.S."/>
            <person name="Lomsadze A."/>
            <person name="Li W."/>
            <person name="Lilly W.W."/>
            <person name="Ma L.J."/>
            <person name="Mackey A.J."/>
            <person name="Manning G."/>
            <person name="Martin F."/>
            <person name="Muraguchi H."/>
            <person name="Natvig D.O."/>
            <person name="Palmerini H."/>
            <person name="Ramesh M.A."/>
            <person name="Rehmeyer C.J."/>
            <person name="Roe B.A."/>
            <person name="Shenoy N."/>
            <person name="Stanke M."/>
            <person name="Ter-Hovhannisyan V."/>
            <person name="Tunlid A."/>
            <person name="Velagapudi R."/>
            <person name="Vision T.J."/>
            <person name="Zeng Q."/>
            <person name="Zolan M.E."/>
            <person name="Pukkila P.J."/>
        </authorList>
    </citation>
    <scope>NUCLEOTIDE SEQUENCE [LARGE SCALE GENOMIC DNA]</scope>
    <source>
        <strain evidence="3">Okayama-7 / 130 / ATCC MYA-4618 / FGSC 9003</strain>
    </source>
</reference>
<organism evidence="2 3">
    <name type="scientific">Coprinopsis cinerea (strain Okayama-7 / 130 / ATCC MYA-4618 / FGSC 9003)</name>
    <name type="common">Inky cap fungus</name>
    <name type="synonym">Hormographiella aspergillata</name>
    <dbReference type="NCBI Taxonomy" id="240176"/>
    <lineage>
        <taxon>Eukaryota</taxon>
        <taxon>Fungi</taxon>
        <taxon>Dikarya</taxon>
        <taxon>Basidiomycota</taxon>
        <taxon>Agaricomycotina</taxon>
        <taxon>Agaricomycetes</taxon>
        <taxon>Agaricomycetidae</taxon>
        <taxon>Agaricales</taxon>
        <taxon>Agaricineae</taxon>
        <taxon>Psathyrellaceae</taxon>
        <taxon>Coprinopsis</taxon>
    </lineage>
</organism>
<dbReference type="AlphaFoldDB" id="D6RKK7"/>
<dbReference type="EMBL" id="AACS02000002">
    <property type="protein sequence ID" value="EFI28316.1"/>
    <property type="molecule type" value="Genomic_DNA"/>
</dbReference>
<name>D6RKK7_COPC7</name>
<sequence>MLLSQYLLKRKDAEAGRDSEKDKVEGSEGSNSGKKRCRPPRPTLCEEIIQDSTAQIGDLQDQLAANKGDGRE</sequence>
<dbReference type="KEGG" id="cci:CC1G_13845"/>
<dbReference type="GeneID" id="9378983"/>
<dbReference type="VEuPathDB" id="FungiDB:CC1G_13845"/>
<comment type="caution">
    <text evidence="2">The sequence shown here is derived from an EMBL/GenBank/DDBJ whole genome shotgun (WGS) entry which is preliminary data.</text>
</comment>
<keyword evidence="3" id="KW-1185">Reference proteome</keyword>
<evidence type="ECO:0000313" key="3">
    <source>
        <dbReference type="Proteomes" id="UP000001861"/>
    </source>
</evidence>